<feature type="transmembrane region" description="Helical" evidence="1">
    <location>
        <begin position="54"/>
        <end position="77"/>
    </location>
</feature>
<keyword evidence="3" id="KW-1185">Reference proteome</keyword>
<dbReference type="EMBL" id="AQHR01000085">
    <property type="protein sequence ID" value="EON76480.1"/>
    <property type="molecule type" value="Genomic_DNA"/>
</dbReference>
<protein>
    <submittedName>
        <fullName evidence="2">Uncharacterized protein</fullName>
    </submittedName>
</protein>
<keyword evidence="1" id="KW-0812">Transmembrane</keyword>
<keyword evidence="1" id="KW-1133">Transmembrane helix</keyword>
<feature type="transmembrane region" description="Helical" evidence="1">
    <location>
        <begin position="89"/>
        <end position="108"/>
    </location>
</feature>
<evidence type="ECO:0000256" key="1">
    <source>
        <dbReference type="SAM" id="Phobius"/>
    </source>
</evidence>
<comment type="caution">
    <text evidence="2">The sequence shown here is derived from an EMBL/GenBank/DDBJ whole genome shotgun (WGS) entry which is preliminary data.</text>
</comment>
<dbReference type="PATRIC" id="fig|1288963.3.peg.2920"/>
<proteinExistence type="predicted"/>
<sequence length="145" mass="15599">MAFFVFAILSESLFGQAPGVMPRTKTEFLQIANDRDSLVALTELFFLRRREGNIALTAAGGTMVLLPLVMAGSAIGTGLSGGSDPTDKLQAAAVVGGMVIYAGLIVGIRNKIKFSRNRLYQVMIDYDPEVGLPPRLRSKTSLPPR</sequence>
<reference evidence="2 3" key="1">
    <citation type="submission" date="2013-02" db="EMBL/GenBank/DDBJ databases">
        <title>A novel strain isolated from Lonar lake, Maharashtra, India.</title>
        <authorList>
            <person name="Singh A."/>
        </authorList>
    </citation>
    <scope>NUCLEOTIDE SEQUENCE [LARGE SCALE GENOMIC DNA]</scope>
    <source>
        <strain evidence="2 3">AK24</strain>
    </source>
</reference>
<accession>R7ZQT6</accession>
<keyword evidence="1" id="KW-0472">Membrane</keyword>
<name>R7ZQT6_9BACT</name>
<dbReference type="Proteomes" id="UP000013909">
    <property type="component" value="Unassembled WGS sequence"/>
</dbReference>
<evidence type="ECO:0000313" key="3">
    <source>
        <dbReference type="Proteomes" id="UP000013909"/>
    </source>
</evidence>
<evidence type="ECO:0000313" key="2">
    <source>
        <dbReference type="EMBL" id="EON76480.1"/>
    </source>
</evidence>
<dbReference type="AlphaFoldDB" id="R7ZQT6"/>
<organism evidence="2 3">
    <name type="scientific">Lunatimonas lonarensis</name>
    <dbReference type="NCBI Taxonomy" id="1232681"/>
    <lineage>
        <taxon>Bacteria</taxon>
        <taxon>Pseudomonadati</taxon>
        <taxon>Bacteroidota</taxon>
        <taxon>Cytophagia</taxon>
        <taxon>Cytophagales</taxon>
        <taxon>Cyclobacteriaceae</taxon>
    </lineage>
</organism>
<gene>
    <name evidence="2" type="ORF">ADIS_2930</name>
</gene>
<dbReference type="RefSeq" id="WP_010855064.1">
    <property type="nucleotide sequence ID" value="NZ_AQHR01000085.1"/>
</dbReference>